<accession>A0A371JVL7</accession>
<sequence>MARKTGRKPLGNKKRIHGIVLRFNDSELQMVKETMGTYNLDFTKRGVVAPFLRRLILDKQQAEDTKKLPGPSANLIYQINRIGTNINQLTATAHAKNLRSPSAKLDAEIEKTNTLLMQILELLSEKLP</sequence>
<organism evidence="1 2">
    <name type="scientific">Flagellimonas nanhaiensis</name>
    <dbReference type="NCBI Taxonomy" id="2292706"/>
    <lineage>
        <taxon>Bacteria</taxon>
        <taxon>Pseudomonadati</taxon>
        <taxon>Bacteroidota</taxon>
        <taxon>Flavobacteriia</taxon>
        <taxon>Flavobacteriales</taxon>
        <taxon>Flavobacteriaceae</taxon>
        <taxon>Flagellimonas</taxon>
    </lineage>
</organism>
<gene>
    <name evidence="1" type="ORF">DX873_06700</name>
</gene>
<reference evidence="1 2" key="1">
    <citation type="submission" date="2018-08" db="EMBL/GenBank/DDBJ databases">
        <title>Muricauda nanhaiensis sp. nov., isolated from seawater of the South China Sea.</title>
        <authorList>
            <person name="Dang Y."/>
        </authorList>
    </citation>
    <scope>NUCLEOTIDE SEQUENCE [LARGE SCALE GENOMIC DNA]</scope>
    <source>
        <strain evidence="1 2">SM1704</strain>
    </source>
</reference>
<dbReference type="Proteomes" id="UP000261828">
    <property type="component" value="Unassembled WGS sequence"/>
</dbReference>
<dbReference type="OrthoDB" id="1442511at2"/>
<dbReference type="AlphaFoldDB" id="A0A371JVL7"/>
<evidence type="ECO:0000313" key="1">
    <source>
        <dbReference type="EMBL" id="RDY61832.1"/>
    </source>
</evidence>
<protein>
    <submittedName>
        <fullName evidence="1">Plasmid mobilization relaxosome protein MobC</fullName>
    </submittedName>
</protein>
<dbReference type="RefSeq" id="WP_116183697.1">
    <property type="nucleotide sequence ID" value="NZ_QTJX01000001.1"/>
</dbReference>
<comment type="caution">
    <text evidence="1">The sequence shown here is derived from an EMBL/GenBank/DDBJ whole genome shotgun (WGS) entry which is preliminary data.</text>
</comment>
<dbReference type="EMBL" id="QTJX01000001">
    <property type="protein sequence ID" value="RDY61832.1"/>
    <property type="molecule type" value="Genomic_DNA"/>
</dbReference>
<proteinExistence type="predicted"/>
<name>A0A371JVL7_9FLAO</name>
<keyword evidence="2" id="KW-1185">Reference proteome</keyword>
<evidence type="ECO:0000313" key="2">
    <source>
        <dbReference type="Proteomes" id="UP000261828"/>
    </source>
</evidence>